<proteinExistence type="inferred from homology"/>
<protein>
    <submittedName>
        <fullName evidence="4 5">Interferon-induced protein 44-like</fullName>
    </submittedName>
</protein>
<keyword evidence="3" id="KW-1185">Reference proteome</keyword>
<feature type="domain" description="TLDc" evidence="2">
    <location>
        <begin position="2"/>
        <end position="162"/>
    </location>
</feature>
<dbReference type="InterPro" id="IPR006073">
    <property type="entry name" value="GTP-bd"/>
</dbReference>
<organism evidence="3 4">
    <name type="scientific">Clupea harengus</name>
    <name type="common">Atlantic herring</name>
    <dbReference type="NCBI Taxonomy" id="7950"/>
    <lineage>
        <taxon>Eukaryota</taxon>
        <taxon>Metazoa</taxon>
        <taxon>Chordata</taxon>
        <taxon>Craniata</taxon>
        <taxon>Vertebrata</taxon>
        <taxon>Euteleostomi</taxon>
        <taxon>Actinopterygii</taxon>
        <taxon>Neopterygii</taxon>
        <taxon>Teleostei</taxon>
        <taxon>Clupei</taxon>
        <taxon>Clupeiformes</taxon>
        <taxon>Clupeoidei</taxon>
        <taxon>Clupeidae</taxon>
        <taxon>Clupea</taxon>
    </lineage>
</organism>
<dbReference type="Pfam" id="PF01926">
    <property type="entry name" value="MMR_HSR1"/>
    <property type="match status" value="1"/>
</dbReference>
<dbReference type="SMART" id="SM00584">
    <property type="entry name" value="TLDc"/>
    <property type="match status" value="1"/>
</dbReference>
<evidence type="ECO:0000313" key="4">
    <source>
        <dbReference type="RefSeq" id="XP_031415194.1"/>
    </source>
</evidence>
<dbReference type="KEGG" id="char:122131229"/>
<dbReference type="InterPro" id="IPR027417">
    <property type="entry name" value="P-loop_NTPase"/>
</dbReference>
<evidence type="ECO:0000313" key="5">
    <source>
        <dbReference type="RefSeq" id="XP_042562054.1"/>
    </source>
</evidence>
<evidence type="ECO:0000313" key="3">
    <source>
        <dbReference type="Proteomes" id="UP000515152"/>
    </source>
</evidence>
<evidence type="ECO:0000259" key="2">
    <source>
        <dbReference type="PROSITE" id="PS51886"/>
    </source>
</evidence>
<sequence>MSVVTSRLTRNQEKKISSMFGHARLNLIYKASVHGYTSNNFYYKCSQQGPTLTVAYNNTGFIFGAYISKDYARTGANVVDEKAFLFSLDGRKQNPEPYRVKSVTGQASFTDGNTGPNFGSLIFLYNHDATVYSNPGNFFNFDPLKMHGNDLQLTECEVYRVEECGALLEKPWRIVIWNPEKRKDLMDTIAKWKPVINSVNQVSVLLVGPVGAGKSSFFNSVCSVFKGHVSSQANTGTAGTSLTTQYRTYSIRGGYKGKPLPVVLCDTMGLEEGANAGLDIDDFTSILKGNVQDRYQFNQSMPLQEDTPGFRKSVTLKDKIHCVAFVIDASKVKLLPDRMIEKFAALRRKANQLGIPQLVLMTKVDEACPLVAEDLKHVYCSKNLETMMREAAAQLGVSMSAVIPVKNYSQELELDPLTDILLLSAVNQMLRVVESYFDDLFQDEVEKTDY</sequence>
<dbReference type="GeneTree" id="ENSGT00940000163581"/>
<accession>A0A6P8ESY4</accession>
<name>A0A6P8ESY4_CLUHA</name>
<dbReference type="AlphaFoldDB" id="A0A6P8ESY4"/>
<dbReference type="PROSITE" id="PS51886">
    <property type="entry name" value="TLDC"/>
    <property type="match status" value="1"/>
</dbReference>
<dbReference type="InterPro" id="IPR006571">
    <property type="entry name" value="TLDc_dom"/>
</dbReference>
<dbReference type="GeneID" id="105906146"/>
<dbReference type="GO" id="GO:0006955">
    <property type="term" value="P:immune response"/>
    <property type="evidence" value="ECO:0007669"/>
    <property type="project" value="TreeGrafter"/>
</dbReference>
<comment type="similarity">
    <text evidence="1">Belongs to the IFI44 family.</text>
</comment>
<dbReference type="PANTHER" id="PTHR14241:SF19">
    <property type="entry name" value="INTERFERON-INDUCED PROTEIN 44-LIKE ISOFORM X1-RELATED"/>
    <property type="match status" value="1"/>
</dbReference>
<dbReference type="RefSeq" id="XP_042562054.1">
    <property type="nucleotide sequence ID" value="XM_042706120.1"/>
</dbReference>
<dbReference type="SUPFAM" id="SSF52540">
    <property type="entry name" value="P-loop containing nucleoside triphosphate hydrolases"/>
    <property type="match status" value="2"/>
</dbReference>
<dbReference type="Proteomes" id="UP000515152">
    <property type="component" value="Chromosome 22"/>
</dbReference>
<dbReference type="Gene3D" id="3.40.50.300">
    <property type="entry name" value="P-loop containing nucleotide triphosphate hydrolases"/>
    <property type="match status" value="1"/>
</dbReference>
<dbReference type="KEGG" id="char:105906146"/>
<dbReference type="GO" id="GO:0005525">
    <property type="term" value="F:GTP binding"/>
    <property type="evidence" value="ECO:0007669"/>
    <property type="project" value="InterPro"/>
</dbReference>
<dbReference type="OrthoDB" id="25620at2759"/>
<dbReference type="RefSeq" id="XP_031415194.1">
    <property type="nucleotide sequence ID" value="XM_031559334.2"/>
</dbReference>
<gene>
    <name evidence="4" type="primary">LOC105906146</name>
    <name evidence="5" type="synonym">LOC122131229</name>
</gene>
<dbReference type="Pfam" id="PF07534">
    <property type="entry name" value="TLD"/>
    <property type="match status" value="1"/>
</dbReference>
<dbReference type="PANTHER" id="PTHR14241">
    <property type="entry name" value="INTERFERON-INDUCED PROTEIN 44"/>
    <property type="match status" value="1"/>
</dbReference>
<evidence type="ECO:0000256" key="1">
    <source>
        <dbReference type="ARBA" id="ARBA00009243"/>
    </source>
</evidence>
<reference evidence="4 5" key="1">
    <citation type="submission" date="2025-04" db="UniProtKB">
        <authorList>
            <consortium name="RefSeq"/>
        </authorList>
    </citation>
    <scope>IDENTIFICATION</scope>
</reference>